<feature type="domain" description="Flagellar basal body rod protein N-terminal" evidence="9">
    <location>
        <begin position="11"/>
        <end position="39"/>
    </location>
</feature>
<dbReference type="GO" id="GO:0044780">
    <property type="term" value="P:bacterial-type flagellum assembly"/>
    <property type="evidence" value="ECO:0007669"/>
    <property type="project" value="InterPro"/>
</dbReference>
<evidence type="ECO:0000256" key="6">
    <source>
        <dbReference type="ARBA" id="ARBA00023143"/>
    </source>
</evidence>
<reference evidence="12" key="2">
    <citation type="submission" date="2021-04" db="EMBL/GenBank/DDBJ databases">
        <authorList>
            <person name="Gilroy R."/>
        </authorList>
    </citation>
    <scope>NUCLEOTIDE SEQUENCE</scope>
    <source>
        <strain evidence="12">ChiSxjej1B13-11762</strain>
    </source>
</reference>
<keyword evidence="12" id="KW-0969">Cilium</keyword>
<keyword evidence="12" id="KW-0282">Flagellum</keyword>
<dbReference type="PANTHER" id="PTHR30033:SF1">
    <property type="entry name" value="FLAGELLAR HOOK-ASSOCIATED PROTEIN 1"/>
    <property type="match status" value="1"/>
</dbReference>
<organism evidence="12 13">
    <name type="scientific">Candidatus Dorea gallistercoris</name>
    <dbReference type="NCBI Taxonomy" id="2838542"/>
    <lineage>
        <taxon>Bacteria</taxon>
        <taxon>Bacillati</taxon>
        <taxon>Bacillota</taxon>
        <taxon>Clostridia</taxon>
        <taxon>Lachnospirales</taxon>
        <taxon>Lachnospiraceae</taxon>
        <taxon>Dorea</taxon>
    </lineage>
</organism>
<evidence type="ECO:0000256" key="5">
    <source>
        <dbReference type="ARBA" id="ARBA00022525"/>
    </source>
</evidence>
<evidence type="ECO:0000256" key="8">
    <source>
        <dbReference type="SAM" id="SignalP"/>
    </source>
</evidence>
<dbReference type="AlphaFoldDB" id="A0A9D1UEG7"/>
<evidence type="ECO:0000256" key="3">
    <source>
        <dbReference type="ARBA" id="ARBA00009677"/>
    </source>
</evidence>
<dbReference type="Pfam" id="PF06429">
    <property type="entry name" value="Flg_bbr_C"/>
    <property type="match status" value="1"/>
</dbReference>
<comment type="similarity">
    <text evidence="3 7">Belongs to the flagella basal body rod proteins family.</text>
</comment>
<keyword evidence="12" id="KW-0966">Cell projection</keyword>
<dbReference type="GO" id="GO:0005576">
    <property type="term" value="C:extracellular region"/>
    <property type="evidence" value="ECO:0007669"/>
    <property type="project" value="UniProtKB-SubCell"/>
</dbReference>
<dbReference type="Pfam" id="PF22638">
    <property type="entry name" value="FlgK_D1"/>
    <property type="match status" value="1"/>
</dbReference>
<dbReference type="GO" id="GO:0009424">
    <property type="term" value="C:bacterial-type flagellum hook"/>
    <property type="evidence" value="ECO:0007669"/>
    <property type="project" value="UniProtKB-UniRule"/>
</dbReference>
<dbReference type="InterPro" id="IPR001444">
    <property type="entry name" value="Flag_bb_rod_N"/>
</dbReference>
<dbReference type="InterPro" id="IPR010930">
    <property type="entry name" value="Flg_bb/hook_C_dom"/>
</dbReference>
<evidence type="ECO:0000256" key="2">
    <source>
        <dbReference type="ARBA" id="ARBA00004613"/>
    </source>
</evidence>
<comment type="caution">
    <text evidence="12">The sequence shown here is derived from an EMBL/GenBank/DDBJ whole genome shotgun (WGS) entry which is preliminary data.</text>
</comment>
<dbReference type="SUPFAM" id="SSF64518">
    <property type="entry name" value="Phase 1 flagellin"/>
    <property type="match status" value="1"/>
</dbReference>
<evidence type="ECO:0000256" key="4">
    <source>
        <dbReference type="ARBA" id="ARBA00016244"/>
    </source>
</evidence>
<sequence>MVRSTFAGFSVAQLAMAASQTALDVVGQNVSNINTTGYTRQRLDQQSVSPAGHSQMNSLYTVKVGQGVMATGVSQIRDPFLDIQYRNQLAEVGTVDAMDTILSRIGEVFDETSTTAIRNALNNVVTQLQNLARPDTAGQDTFDTLVRSSMETLLNLFHERANDISDIKSEYVEKLQTTEGQKIEGYLNSILELNQSIKNSQILGEPALELMDQRNGLIDELATYLPIDVTYENQNMGANTIVETLKITFQDTDGNTYVLIDDNEKGIVNITSDAGMPPLKVEITNAGETTATDVTDKLGEGVLKGYVDMLNKAGIFNDTDTKGVSFYGDYFDSFVNEFATILNDLNDDGSVPRKNLFETSDGSATFTAENIRISEAWMSGEISITTTIGGGESAYENVQRMINALSSDPQEITTAGGDVVFSGTFLDAYDYLQNTQATERSSTSSILANRNTVLNRIADSKESVSGVSLDEEVMNMMRYQQSYSAAARLMTTLDQALDTLINNTGVVGR</sequence>
<evidence type="ECO:0000256" key="1">
    <source>
        <dbReference type="ARBA" id="ARBA00004365"/>
    </source>
</evidence>
<dbReference type="Pfam" id="PF00460">
    <property type="entry name" value="Flg_bb_rod"/>
    <property type="match status" value="1"/>
</dbReference>
<name>A0A9D1UEG7_9FIRM</name>
<keyword evidence="5 7" id="KW-0964">Secreted</keyword>
<accession>A0A9D1UEG7</accession>
<dbReference type="EMBL" id="DXGF01000192">
    <property type="protein sequence ID" value="HIW84839.1"/>
    <property type="molecule type" value="Genomic_DNA"/>
</dbReference>
<comment type="subcellular location">
    <subcellularLocation>
        <location evidence="1 7">Bacterial flagellum</location>
    </subcellularLocation>
    <subcellularLocation>
        <location evidence="2 7">Secreted</location>
    </subcellularLocation>
</comment>
<dbReference type="PANTHER" id="PTHR30033">
    <property type="entry name" value="FLAGELLAR HOOK-ASSOCIATED PROTEIN 1"/>
    <property type="match status" value="1"/>
</dbReference>
<dbReference type="InterPro" id="IPR053927">
    <property type="entry name" value="FlgK_helical"/>
</dbReference>
<protein>
    <recommendedName>
        <fullName evidence="4 7">Flagellar hook-associated protein 1</fullName>
        <shortName evidence="7">HAP1</shortName>
    </recommendedName>
</protein>
<feature type="signal peptide" evidence="8">
    <location>
        <begin position="1"/>
        <end position="17"/>
    </location>
</feature>
<evidence type="ECO:0000313" key="13">
    <source>
        <dbReference type="Proteomes" id="UP000824263"/>
    </source>
</evidence>
<feature type="domain" description="Flagellar hook-associated protein FlgK helical" evidence="11">
    <location>
        <begin position="102"/>
        <end position="349"/>
    </location>
</feature>
<dbReference type="GO" id="GO:0005198">
    <property type="term" value="F:structural molecule activity"/>
    <property type="evidence" value="ECO:0007669"/>
    <property type="project" value="UniProtKB-UniRule"/>
</dbReference>
<evidence type="ECO:0000256" key="7">
    <source>
        <dbReference type="RuleBase" id="RU362065"/>
    </source>
</evidence>
<gene>
    <name evidence="7 12" type="primary">flgK</name>
    <name evidence="12" type="ORF">H9873_11060</name>
</gene>
<evidence type="ECO:0000313" key="12">
    <source>
        <dbReference type="EMBL" id="HIW84839.1"/>
    </source>
</evidence>
<feature type="domain" description="Flagellar basal-body/hook protein C-terminal" evidence="10">
    <location>
        <begin position="464"/>
        <end position="502"/>
    </location>
</feature>
<keyword evidence="6 7" id="KW-0975">Bacterial flagellum</keyword>
<evidence type="ECO:0000259" key="9">
    <source>
        <dbReference type="Pfam" id="PF00460"/>
    </source>
</evidence>
<keyword evidence="8" id="KW-0732">Signal</keyword>
<evidence type="ECO:0000259" key="10">
    <source>
        <dbReference type="Pfam" id="PF06429"/>
    </source>
</evidence>
<feature type="chain" id="PRO_5039303074" description="Flagellar hook-associated protein 1" evidence="8">
    <location>
        <begin position="18"/>
        <end position="509"/>
    </location>
</feature>
<dbReference type="Proteomes" id="UP000824263">
    <property type="component" value="Unassembled WGS sequence"/>
</dbReference>
<dbReference type="PRINTS" id="PR01005">
    <property type="entry name" value="FLGHOOKAP1"/>
</dbReference>
<evidence type="ECO:0000259" key="11">
    <source>
        <dbReference type="Pfam" id="PF22638"/>
    </source>
</evidence>
<dbReference type="InterPro" id="IPR002371">
    <property type="entry name" value="FlgK"/>
</dbReference>
<dbReference type="NCBIfam" id="TIGR02492">
    <property type="entry name" value="flgK_ends"/>
    <property type="match status" value="1"/>
</dbReference>
<proteinExistence type="inferred from homology"/>
<reference evidence="12" key="1">
    <citation type="journal article" date="2021" name="PeerJ">
        <title>Extensive microbial diversity within the chicken gut microbiome revealed by metagenomics and culture.</title>
        <authorList>
            <person name="Gilroy R."/>
            <person name="Ravi A."/>
            <person name="Getino M."/>
            <person name="Pursley I."/>
            <person name="Horton D.L."/>
            <person name="Alikhan N.F."/>
            <person name="Baker D."/>
            <person name="Gharbi K."/>
            <person name="Hall N."/>
            <person name="Watson M."/>
            <person name="Adriaenssens E.M."/>
            <person name="Foster-Nyarko E."/>
            <person name="Jarju S."/>
            <person name="Secka A."/>
            <person name="Antonio M."/>
            <person name="Oren A."/>
            <person name="Chaudhuri R.R."/>
            <person name="La Ragione R."/>
            <person name="Hildebrand F."/>
            <person name="Pallen M.J."/>
        </authorList>
    </citation>
    <scope>NUCLEOTIDE SEQUENCE</scope>
    <source>
        <strain evidence="12">ChiSxjej1B13-11762</strain>
    </source>
</reference>